<evidence type="ECO:0000256" key="2">
    <source>
        <dbReference type="ARBA" id="ARBA00023445"/>
    </source>
</evidence>
<organism evidence="4 5">
    <name type="scientific">Aspergillus homomorphus (strain CBS 101889)</name>
    <dbReference type="NCBI Taxonomy" id="1450537"/>
    <lineage>
        <taxon>Eukaryota</taxon>
        <taxon>Fungi</taxon>
        <taxon>Dikarya</taxon>
        <taxon>Ascomycota</taxon>
        <taxon>Pezizomycotina</taxon>
        <taxon>Eurotiomycetes</taxon>
        <taxon>Eurotiomycetidae</taxon>
        <taxon>Eurotiales</taxon>
        <taxon>Aspergillaceae</taxon>
        <taxon>Aspergillus</taxon>
        <taxon>Aspergillus subgen. Circumdati</taxon>
    </lineage>
</organism>
<evidence type="ECO:0000313" key="5">
    <source>
        <dbReference type="Proteomes" id="UP000248961"/>
    </source>
</evidence>
<proteinExistence type="inferred from homology"/>
<comment type="similarity">
    <text evidence="2">Belongs to the NAD(P)-dependent epimerase/dehydratase family. Dihydroflavonol-4-reductase subfamily.</text>
</comment>
<name>A0A395IE85_ASPHC</name>
<dbReference type="Gene3D" id="3.40.50.720">
    <property type="entry name" value="NAD(P)-binding Rossmann-like Domain"/>
    <property type="match status" value="1"/>
</dbReference>
<keyword evidence="5" id="KW-1185">Reference proteome</keyword>
<evidence type="ECO:0000259" key="3">
    <source>
        <dbReference type="Pfam" id="PF01370"/>
    </source>
</evidence>
<dbReference type="PANTHER" id="PTHR10366">
    <property type="entry name" value="NAD DEPENDENT EPIMERASE/DEHYDRATASE"/>
    <property type="match status" value="1"/>
</dbReference>
<gene>
    <name evidence="4" type="ORF">BO97DRAFT_6664</name>
</gene>
<dbReference type="OrthoDB" id="2735536at2759"/>
<dbReference type="GO" id="GO:0016616">
    <property type="term" value="F:oxidoreductase activity, acting on the CH-OH group of donors, NAD or NADP as acceptor"/>
    <property type="evidence" value="ECO:0007669"/>
    <property type="project" value="TreeGrafter"/>
</dbReference>
<dbReference type="Pfam" id="PF01370">
    <property type="entry name" value="Epimerase"/>
    <property type="match status" value="1"/>
</dbReference>
<dbReference type="InterPro" id="IPR050425">
    <property type="entry name" value="NAD(P)_dehydrat-like"/>
</dbReference>
<evidence type="ECO:0000256" key="1">
    <source>
        <dbReference type="ARBA" id="ARBA00023002"/>
    </source>
</evidence>
<dbReference type="VEuPathDB" id="FungiDB:BO97DRAFT_6664"/>
<dbReference type="InterPro" id="IPR001509">
    <property type="entry name" value="Epimerase_deHydtase"/>
</dbReference>
<dbReference type="STRING" id="1450537.A0A395IE85"/>
<evidence type="ECO:0000313" key="4">
    <source>
        <dbReference type="EMBL" id="RAL17468.1"/>
    </source>
</evidence>
<reference evidence="4 5" key="1">
    <citation type="submission" date="2018-02" db="EMBL/GenBank/DDBJ databases">
        <title>The genomes of Aspergillus section Nigri reveals drivers in fungal speciation.</title>
        <authorList>
            <consortium name="DOE Joint Genome Institute"/>
            <person name="Vesth T.C."/>
            <person name="Nybo J."/>
            <person name="Theobald S."/>
            <person name="Brandl J."/>
            <person name="Frisvad J.C."/>
            <person name="Nielsen K.F."/>
            <person name="Lyhne E.K."/>
            <person name="Kogle M.E."/>
            <person name="Kuo A."/>
            <person name="Riley R."/>
            <person name="Clum A."/>
            <person name="Nolan M."/>
            <person name="Lipzen A."/>
            <person name="Salamov A."/>
            <person name="Henrissat B."/>
            <person name="Wiebenga A."/>
            <person name="De vries R.P."/>
            <person name="Grigoriev I.V."/>
            <person name="Mortensen U.H."/>
            <person name="Andersen M.R."/>
            <person name="Baker S.E."/>
        </authorList>
    </citation>
    <scope>NUCLEOTIDE SEQUENCE [LARGE SCALE GENOMIC DNA]</scope>
    <source>
        <strain evidence="4 5">CBS 101889</strain>
    </source>
</reference>
<dbReference type="AlphaFoldDB" id="A0A395IE85"/>
<dbReference type="SUPFAM" id="SSF51735">
    <property type="entry name" value="NAD(P)-binding Rossmann-fold domains"/>
    <property type="match status" value="1"/>
</dbReference>
<dbReference type="Proteomes" id="UP000248961">
    <property type="component" value="Unassembled WGS sequence"/>
</dbReference>
<feature type="domain" description="NAD-dependent epimerase/dehydratase" evidence="3">
    <location>
        <begin position="5"/>
        <end position="258"/>
    </location>
</feature>
<dbReference type="InterPro" id="IPR036291">
    <property type="entry name" value="NAD(P)-bd_dom_sf"/>
</dbReference>
<protein>
    <submittedName>
        <fullName evidence="4">NAD(P)-binding protein</fullName>
    </submittedName>
</protein>
<dbReference type="GeneID" id="37205266"/>
<sequence>MAPPVLLTGATGLIGFRVLQELLRNNYRVRITARSANKVQSVTTHPLIRPFESQLTTALIPDINAANAFDEALKDVTYVIHTGSPVPIPGTDPLRDVWSPTVDGTASLLTSALRFSTIKRIVLTSSIVATIPLSPLPPSTAPEVPVSITASSRVPLPANTTATPDVFETYVLAKTIALSNADTFMKTQNPDFTLAHVIPGYVLGRDERVHDAEMAAHMPSSCGILLQGLTGIDVLVPLHGGFVHVDDLAEMFLRVMELETEVQMESFGACVPVDFG</sequence>
<dbReference type="PANTHER" id="PTHR10366:SF564">
    <property type="entry name" value="STEROL-4-ALPHA-CARBOXYLATE 3-DEHYDROGENASE, DECARBOXYLATING"/>
    <property type="match status" value="1"/>
</dbReference>
<dbReference type="EMBL" id="KZ824267">
    <property type="protein sequence ID" value="RAL17468.1"/>
    <property type="molecule type" value="Genomic_DNA"/>
</dbReference>
<accession>A0A395IE85</accession>
<dbReference type="RefSeq" id="XP_025556622.1">
    <property type="nucleotide sequence ID" value="XM_025700977.1"/>
</dbReference>
<keyword evidence="1" id="KW-0560">Oxidoreductase</keyword>